<sequence length="129" mass="13296">MRSMVLVLVVGATACGAGNKSQKAVATAFTAVQSAGDSFTAWDAERQLEIVDEAESREAAEAALADHRRRQAVVLEAFAYAYSAIGAAAAATVLLAEGEKFDGDVDALIAEALRAVLAVKAAIDAMRGP</sequence>
<organism evidence="1">
    <name type="scientific">marine sediment metagenome</name>
    <dbReference type="NCBI Taxonomy" id="412755"/>
    <lineage>
        <taxon>unclassified sequences</taxon>
        <taxon>metagenomes</taxon>
        <taxon>ecological metagenomes</taxon>
    </lineage>
</organism>
<comment type="caution">
    <text evidence="1">The sequence shown here is derived from an EMBL/GenBank/DDBJ whole genome shotgun (WGS) entry which is preliminary data.</text>
</comment>
<dbReference type="AlphaFoldDB" id="A0A0F9KJH9"/>
<proteinExistence type="predicted"/>
<reference evidence="1" key="1">
    <citation type="journal article" date="2015" name="Nature">
        <title>Complex archaea that bridge the gap between prokaryotes and eukaryotes.</title>
        <authorList>
            <person name="Spang A."/>
            <person name="Saw J.H."/>
            <person name="Jorgensen S.L."/>
            <person name="Zaremba-Niedzwiedzka K."/>
            <person name="Martijn J."/>
            <person name="Lind A.E."/>
            <person name="van Eijk R."/>
            <person name="Schleper C."/>
            <person name="Guy L."/>
            <person name="Ettema T.J."/>
        </authorList>
    </citation>
    <scope>NUCLEOTIDE SEQUENCE</scope>
</reference>
<gene>
    <name evidence="1" type="ORF">LCGC14_1322610</name>
</gene>
<evidence type="ECO:0008006" key="2">
    <source>
        <dbReference type="Google" id="ProtNLM"/>
    </source>
</evidence>
<name>A0A0F9KJH9_9ZZZZ</name>
<protein>
    <recommendedName>
        <fullName evidence="2">DUF4398 domain-containing protein</fullName>
    </recommendedName>
</protein>
<dbReference type="PROSITE" id="PS51257">
    <property type="entry name" value="PROKAR_LIPOPROTEIN"/>
    <property type="match status" value="1"/>
</dbReference>
<dbReference type="EMBL" id="LAZR01007910">
    <property type="protein sequence ID" value="KKM82133.1"/>
    <property type="molecule type" value="Genomic_DNA"/>
</dbReference>
<accession>A0A0F9KJH9</accession>
<evidence type="ECO:0000313" key="1">
    <source>
        <dbReference type="EMBL" id="KKM82133.1"/>
    </source>
</evidence>